<evidence type="ECO:0000313" key="2">
    <source>
        <dbReference type="EMBL" id="PBK79759.1"/>
    </source>
</evidence>
<accession>A0A2H3C9K3</accession>
<feature type="region of interest" description="Disordered" evidence="1">
    <location>
        <begin position="258"/>
        <end position="339"/>
    </location>
</feature>
<keyword evidence="3" id="KW-1185">Reference proteome</keyword>
<feature type="compositionally biased region" description="Polar residues" evidence="1">
    <location>
        <begin position="422"/>
        <end position="437"/>
    </location>
</feature>
<dbReference type="STRING" id="47427.A0A2H3C9K3"/>
<feature type="compositionally biased region" description="Pro residues" evidence="1">
    <location>
        <begin position="282"/>
        <end position="300"/>
    </location>
</feature>
<reference evidence="3" key="1">
    <citation type="journal article" date="2017" name="Nat. Ecol. Evol.">
        <title>Genome expansion and lineage-specific genetic innovations in the forest pathogenic fungi Armillaria.</title>
        <authorList>
            <person name="Sipos G."/>
            <person name="Prasanna A.N."/>
            <person name="Walter M.C."/>
            <person name="O'Connor E."/>
            <person name="Balint B."/>
            <person name="Krizsan K."/>
            <person name="Kiss B."/>
            <person name="Hess J."/>
            <person name="Varga T."/>
            <person name="Slot J."/>
            <person name="Riley R."/>
            <person name="Boka B."/>
            <person name="Rigling D."/>
            <person name="Barry K."/>
            <person name="Lee J."/>
            <person name="Mihaltcheva S."/>
            <person name="LaButti K."/>
            <person name="Lipzen A."/>
            <person name="Waldron R."/>
            <person name="Moloney N.M."/>
            <person name="Sperisen C."/>
            <person name="Kredics L."/>
            <person name="Vagvoelgyi C."/>
            <person name="Patrignani A."/>
            <person name="Fitzpatrick D."/>
            <person name="Nagy I."/>
            <person name="Doyle S."/>
            <person name="Anderson J.B."/>
            <person name="Grigoriev I.V."/>
            <person name="Gueldener U."/>
            <person name="Muensterkoetter M."/>
            <person name="Nagy L.G."/>
        </authorList>
    </citation>
    <scope>NUCLEOTIDE SEQUENCE [LARGE SCALE GENOMIC DNA]</scope>
    <source>
        <strain evidence="3">Ar21-2</strain>
    </source>
</reference>
<name>A0A2H3C9K3_ARMGA</name>
<feature type="compositionally biased region" description="Basic and acidic residues" evidence="1">
    <location>
        <begin position="364"/>
        <end position="381"/>
    </location>
</feature>
<sequence length="595" mass="65822">MCFVLQVPWPKETMIEGYIKAVEEGLTHNVEPLLEHLAKVNDNAPDPEIKLPDEDSLTFKEYEKQMNQYQEDCKMLKYQVEPKRQALTTFGLFSYIISLALASPNLASHRHLPSEKSSWKDLVTEEHKVAIKEFEEKLHAPILKEHTDVQQYLEQLPSVVKLLLEMIGEVTGCIALIYVAGPQPADAFTMAKLLVPSNRILSRLNAPISRFAAEDEGVALDAIRGDIFNESGGSETLTPAAPATKPFVKAKKPLRVSPVKKPSEVLTDGASGEGAIDKPTTLPHPAPPVKVLMPPLPVSPTVPASSPAQASSTISDKAPMAEEGSSPLSPPVSHAGSATRSILPSPAILRAVSVVRSDVSTTVAKEKRCGKEENNGKDSSCHGKKRSQQESGVSRAGSMAHLDIPPMASKKRGHKEDKGTKKFQTSKSSLVPSSSNQSTIIPTPAMKEYLNLTLPPGAPRWAVTTIKLLQHEKAIKSGINLVKDFKTGFWMWWFQIQLEFCLRDESNMMLLIDKDSKILINTVTADPDSNWLCHIITRPFFIIIKTMVNEGLLDTERDFQRERNYSIPCDGIMTQRVWKNCSREEIKELEIGEEL</sequence>
<evidence type="ECO:0000256" key="1">
    <source>
        <dbReference type="SAM" id="MobiDB-lite"/>
    </source>
</evidence>
<proteinExistence type="predicted"/>
<dbReference type="AlphaFoldDB" id="A0A2H3C9K3"/>
<protein>
    <submittedName>
        <fullName evidence="2">Uncharacterized protein</fullName>
    </submittedName>
</protein>
<feature type="compositionally biased region" description="Low complexity" evidence="1">
    <location>
        <begin position="301"/>
        <end position="315"/>
    </location>
</feature>
<dbReference type="Proteomes" id="UP000217790">
    <property type="component" value="Unassembled WGS sequence"/>
</dbReference>
<dbReference type="OrthoDB" id="3033067at2759"/>
<gene>
    <name evidence="2" type="ORF">ARMGADRAFT_1040563</name>
</gene>
<organism evidence="2 3">
    <name type="scientific">Armillaria gallica</name>
    <name type="common">Bulbous honey fungus</name>
    <name type="synonym">Armillaria bulbosa</name>
    <dbReference type="NCBI Taxonomy" id="47427"/>
    <lineage>
        <taxon>Eukaryota</taxon>
        <taxon>Fungi</taxon>
        <taxon>Dikarya</taxon>
        <taxon>Basidiomycota</taxon>
        <taxon>Agaricomycotina</taxon>
        <taxon>Agaricomycetes</taxon>
        <taxon>Agaricomycetidae</taxon>
        <taxon>Agaricales</taxon>
        <taxon>Marasmiineae</taxon>
        <taxon>Physalacriaceae</taxon>
        <taxon>Armillaria</taxon>
    </lineage>
</organism>
<feature type="region of interest" description="Disordered" evidence="1">
    <location>
        <begin position="359"/>
        <end position="437"/>
    </location>
</feature>
<evidence type="ECO:0000313" key="3">
    <source>
        <dbReference type="Proteomes" id="UP000217790"/>
    </source>
</evidence>
<dbReference type="EMBL" id="KZ293761">
    <property type="protein sequence ID" value="PBK79759.1"/>
    <property type="molecule type" value="Genomic_DNA"/>
</dbReference>
<dbReference type="InParanoid" id="A0A2H3C9K3"/>